<dbReference type="FunFam" id="3.40.50.880:FF:000030">
    <property type="entry name" value="Gamma-glutamyl-gamma-aminobutyrate hydrolase PuuD"/>
    <property type="match status" value="1"/>
</dbReference>
<comment type="function">
    <text evidence="3">Involved in the breakdown of putrescine via hydrolysis of the gamma-glutamyl linkage of gamma-glutamyl-gamma-aminobutyrate.</text>
</comment>
<keyword evidence="7" id="KW-1185">Reference proteome</keyword>
<dbReference type="OrthoDB" id="9813383at2"/>
<reference evidence="6 7" key="1">
    <citation type="submission" date="2016-11" db="EMBL/GenBank/DDBJ databases">
        <authorList>
            <person name="Jaros S."/>
            <person name="Januszkiewicz K."/>
            <person name="Wedrychowicz H."/>
        </authorList>
    </citation>
    <scope>NUCLEOTIDE SEQUENCE [LARGE SCALE GENOMIC DNA]</scope>
    <source>
        <strain evidence="6 7">DSM 14916</strain>
    </source>
</reference>
<protein>
    <recommendedName>
        <fullName evidence="5">gamma-glutamyl-gamma-aminobutyrate hydrolase</fullName>
        <ecNumber evidence="5">3.5.1.94</ecNumber>
    </recommendedName>
</protein>
<sequence length="268" mass="28747">MRPLIGISCCVKPFGPSGMPNHAASDHYVRVVLGPVGGMPVLLPAAGEEVSRELLSRLDGLLLTGSRSNVCPVYYDGPNHAEGTPEDQARDSTTLPLIRAAVAAGVPLLAICRGFQELNVALGGSLDQRIQDMEGRMDHSTPSDQTIARVRTGKAHPVRVAAGSGLAQLWSGLDYDPAAVPVNSLHNQGVARAAPRLRPEAWAPDGTIEAASIDAAAGFALGVQWHPEYDWERDDLSRRIFDRFGEAAREFAQRRSPEETMRLSVAAE</sequence>
<comment type="catalytic activity">
    <reaction evidence="2">
        <text>4-(gamma-L-glutamylamino)butanoate + H2O = 4-aminobutanoate + L-glutamate</text>
        <dbReference type="Rhea" id="RHEA:19737"/>
        <dbReference type="ChEBI" id="CHEBI:15377"/>
        <dbReference type="ChEBI" id="CHEBI:29985"/>
        <dbReference type="ChEBI" id="CHEBI:58800"/>
        <dbReference type="ChEBI" id="CHEBI:59888"/>
        <dbReference type="EC" id="3.5.1.94"/>
    </reaction>
</comment>
<dbReference type="EMBL" id="FQZF01000002">
    <property type="protein sequence ID" value="SHI40264.1"/>
    <property type="molecule type" value="Genomic_DNA"/>
</dbReference>
<dbReference type="RefSeq" id="WP_073130541.1">
    <property type="nucleotide sequence ID" value="NZ_FQZF01000002.1"/>
</dbReference>
<dbReference type="InterPro" id="IPR044668">
    <property type="entry name" value="PuuD-like"/>
</dbReference>
<proteinExistence type="inferred from homology"/>
<dbReference type="Proteomes" id="UP000184387">
    <property type="component" value="Unassembled WGS sequence"/>
</dbReference>
<organism evidence="6 7">
    <name type="scientific">Muricoccus roseus</name>
    <dbReference type="NCBI Taxonomy" id="198092"/>
    <lineage>
        <taxon>Bacteria</taxon>
        <taxon>Pseudomonadati</taxon>
        <taxon>Pseudomonadota</taxon>
        <taxon>Alphaproteobacteria</taxon>
        <taxon>Acetobacterales</taxon>
        <taxon>Roseomonadaceae</taxon>
        <taxon>Muricoccus</taxon>
    </lineage>
</organism>
<dbReference type="InterPro" id="IPR011697">
    <property type="entry name" value="Peptidase_C26"/>
</dbReference>
<evidence type="ECO:0000256" key="5">
    <source>
        <dbReference type="ARBA" id="ARBA00066788"/>
    </source>
</evidence>
<evidence type="ECO:0000256" key="2">
    <source>
        <dbReference type="ARBA" id="ARBA00052718"/>
    </source>
</evidence>
<dbReference type="STRING" id="198092.SAMN02745194_00262"/>
<dbReference type="Gene3D" id="3.40.50.880">
    <property type="match status" value="1"/>
</dbReference>
<dbReference type="GO" id="GO:0016740">
    <property type="term" value="F:transferase activity"/>
    <property type="evidence" value="ECO:0007669"/>
    <property type="project" value="UniProtKB-KW"/>
</dbReference>
<gene>
    <name evidence="6" type="ORF">SAMN02745194_00262</name>
</gene>
<dbReference type="PANTHER" id="PTHR43235:SF1">
    <property type="entry name" value="GLUTAMINE AMIDOTRANSFERASE PB2B2.05-RELATED"/>
    <property type="match status" value="1"/>
</dbReference>
<dbReference type="PANTHER" id="PTHR43235">
    <property type="entry name" value="GLUTAMINE AMIDOTRANSFERASE PB2B2.05-RELATED"/>
    <property type="match status" value="1"/>
</dbReference>
<dbReference type="InterPro" id="IPR029062">
    <property type="entry name" value="Class_I_gatase-like"/>
</dbReference>
<dbReference type="SUPFAM" id="SSF52317">
    <property type="entry name" value="Class I glutamine amidotransferase-like"/>
    <property type="match status" value="1"/>
</dbReference>
<accession>A0A1M6AUT1</accession>
<dbReference type="Pfam" id="PF07722">
    <property type="entry name" value="Peptidase_C26"/>
    <property type="match status" value="1"/>
</dbReference>
<evidence type="ECO:0000256" key="3">
    <source>
        <dbReference type="ARBA" id="ARBA00055068"/>
    </source>
</evidence>
<dbReference type="EC" id="3.5.1.94" evidence="5"/>
<comment type="pathway">
    <text evidence="4">Amine and polyamine degradation; putrescine degradation; 4-aminobutanoate from putrescine: step 4/4.</text>
</comment>
<dbReference type="GO" id="GO:0006598">
    <property type="term" value="P:polyamine catabolic process"/>
    <property type="evidence" value="ECO:0007669"/>
    <property type="project" value="TreeGrafter"/>
</dbReference>
<dbReference type="AlphaFoldDB" id="A0A1M6AUT1"/>
<dbReference type="GO" id="GO:0005829">
    <property type="term" value="C:cytosol"/>
    <property type="evidence" value="ECO:0007669"/>
    <property type="project" value="TreeGrafter"/>
</dbReference>
<comment type="similarity">
    <text evidence="1">Belongs to the peptidase C26 family.</text>
</comment>
<name>A0A1M6AUT1_9PROT</name>
<evidence type="ECO:0000256" key="4">
    <source>
        <dbReference type="ARBA" id="ARBA00060634"/>
    </source>
</evidence>
<evidence type="ECO:0000313" key="7">
    <source>
        <dbReference type="Proteomes" id="UP000184387"/>
    </source>
</evidence>
<evidence type="ECO:0000256" key="1">
    <source>
        <dbReference type="ARBA" id="ARBA00011083"/>
    </source>
</evidence>
<dbReference type="GO" id="GO:0033969">
    <property type="term" value="F:gamma-glutamyl-gamma-aminobutyrate hydrolase activity"/>
    <property type="evidence" value="ECO:0007669"/>
    <property type="project" value="UniProtKB-EC"/>
</dbReference>
<evidence type="ECO:0000313" key="6">
    <source>
        <dbReference type="EMBL" id="SHI40264.1"/>
    </source>
</evidence>
<dbReference type="CDD" id="cd01745">
    <property type="entry name" value="GATase1_2"/>
    <property type="match status" value="1"/>
</dbReference>
<dbReference type="PROSITE" id="PS51273">
    <property type="entry name" value="GATASE_TYPE_1"/>
    <property type="match status" value="1"/>
</dbReference>
<keyword evidence="6" id="KW-0315">Glutamine amidotransferase</keyword>
<keyword evidence="6" id="KW-0808">Transferase</keyword>